<dbReference type="AlphaFoldDB" id="A0AAW0WIT8"/>
<evidence type="ECO:0000256" key="2">
    <source>
        <dbReference type="ARBA" id="ARBA00023157"/>
    </source>
</evidence>
<dbReference type="Pfam" id="PF00431">
    <property type="entry name" value="CUB"/>
    <property type="match status" value="1"/>
</dbReference>
<dbReference type="PROSITE" id="PS01180">
    <property type="entry name" value="CUB"/>
    <property type="match status" value="1"/>
</dbReference>
<accession>A0AAW0WIT8</accession>
<evidence type="ECO:0000256" key="4">
    <source>
        <dbReference type="SAM" id="Coils"/>
    </source>
</evidence>
<comment type="caution">
    <text evidence="3">Lacks conserved residue(s) required for the propagation of feature annotation.</text>
</comment>
<comment type="caution">
    <text evidence="6">The sequence shown here is derived from an EMBL/GenBank/DDBJ whole genome shotgun (WGS) entry which is preliminary data.</text>
</comment>
<sequence>PPNIMEKLESQFLQDKQERNTAMIDVLQHLTAIKNETTFGFEDMRGEFRSLFEAYDEKVSVYKTQVDNITTHLATSEEEINNRIIKTMEELERVQSEQEERLDTCRSEVNSLRTHITNLETPIIMLTAASGSIAVVEAGKYDNNIDCEWIINLPAGNKILLKWIYIDMEIKDNCPYDYVTVKNLNTNQLEYG</sequence>
<dbReference type="InterPro" id="IPR000859">
    <property type="entry name" value="CUB_dom"/>
</dbReference>
<dbReference type="InterPro" id="IPR035914">
    <property type="entry name" value="Sperma_CUB_dom_sf"/>
</dbReference>
<evidence type="ECO:0000256" key="3">
    <source>
        <dbReference type="PROSITE-ProRule" id="PRU00059"/>
    </source>
</evidence>
<dbReference type="Proteomes" id="UP001445076">
    <property type="component" value="Unassembled WGS sequence"/>
</dbReference>
<keyword evidence="4" id="KW-0175">Coiled coil</keyword>
<dbReference type="SUPFAM" id="SSF49854">
    <property type="entry name" value="Spermadhesin, CUB domain"/>
    <property type="match status" value="1"/>
</dbReference>
<gene>
    <name evidence="6" type="ORF">OTU49_009683</name>
</gene>
<evidence type="ECO:0000259" key="5">
    <source>
        <dbReference type="PROSITE" id="PS01180"/>
    </source>
</evidence>
<feature type="non-terminal residue" evidence="6">
    <location>
        <position position="1"/>
    </location>
</feature>
<proteinExistence type="predicted"/>
<dbReference type="PANTHER" id="PTHR24251">
    <property type="entry name" value="OVOCHYMASE-RELATED"/>
    <property type="match status" value="1"/>
</dbReference>
<organism evidence="6 7">
    <name type="scientific">Cherax quadricarinatus</name>
    <name type="common">Australian red claw crayfish</name>
    <dbReference type="NCBI Taxonomy" id="27406"/>
    <lineage>
        <taxon>Eukaryota</taxon>
        <taxon>Metazoa</taxon>
        <taxon>Ecdysozoa</taxon>
        <taxon>Arthropoda</taxon>
        <taxon>Crustacea</taxon>
        <taxon>Multicrustacea</taxon>
        <taxon>Malacostraca</taxon>
        <taxon>Eumalacostraca</taxon>
        <taxon>Eucarida</taxon>
        <taxon>Decapoda</taxon>
        <taxon>Pleocyemata</taxon>
        <taxon>Astacidea</taxon>
        <taxon>Parastacoidea</taxon>
        <taxon>Parastacidae</taxon>
        <taxon>Cherax</taxon>
    </lineage>
</organism>
<keyword evidence="1" id="KW-0677">Repeat</keyword>
<dbReference type="Gene3D" id="2.60.120.290">
    <property type="entry name" value="Spermadhesin, CUB domain"/>
    <property type="match status" value="1"/>
</dbReference>
<dbReference type="CDD" id="cd00041">
    <property type="entry name" value="CUB"/>
    <property type="match status" value="1"/>
</dbReference>
<dbReference type="EMBL" id="JARKIK010000075">
    <property type="protein sequence ID" value="KAK8727668.1"/>
    <property type="molecule type" value="Genomic_DNA"/>
</dbReference>
<reference evidence="6 7" key="1">
    <citation type="journal article" date="2024" name="BMC Genomics">
        <title>Genome assembly of redclaw crayfish (Cherax quadricarinatus) provides insights into its immune adaptation and hypoxia tolerance.</title>
        <authorList>
            <person name="Liu Z."/>
            <person name="Zheng J."/>
            <person name="Li H."/>
            <person name="Fang K."/>
            <person name="Wang S."/>
            <person name="He J."/>
            <person name="Zhou D."/>
            <person name="Weng S."/>
            <person name="Chi M."/>
            <person name="Gu Z."/>
            <person name="He J."/>
            <person name="Li F."/>
            <person name="Wang M."/>
        </authorList>
    </citation>
    <scope>NUCLEOTIDE SEQUENCE [LARGE SCALE GENOMIC DNA]</scope>
    <source>
        <strain evidence="6">ZL_2023a</strain>
    </source>
</reference>
<evidence type="ECO:0000313" key="6">
    <source>
        <dbReference type="EMBL" id="KAK8727668.1"/>
    </source>
</evidence>
<protein>
    <recommendedName>
        <fullName evidence="5">CUB domain-containing protein</fullName>
    </recommendedName>
</protein>
<evidence type="ECO:0000256" key="1">
    <source>
        <dbReference type="ARBA" id="ARBA00022737"/>
    </source>
</evidence>
<evidence type="ECO:0000313" key="7">
    <source>
        <dbReference type="Proteomes" id="UP001445076"/>
    </source>
</evidence>
<feature type="domain" description="CUB" evidence="5">
    <location>
        <begin position="105"/>
        <end position="192"/>
    </location>
</feature>
<keyword evidence="7" id="KW-1185">Reference proteome</keyword>
<keyword evidence="2" id="KW-1015">Disulfide bond</keyword>
<feature type="coiled-coil region" evidence="4">
    <location>
        <begin position="77"/>
        <end position="108"/>
    </location>
</feature>
<name>A0AAW0WIT8_CHEQU</name>